<dbReference type="Proteomes" id="UP000824007">
    <property type="component" value="Unassembled WGS sequence"/>
</dbReference>
<dbReference type="AlphaFoldDB" id="A0A9D2C5A2"/>
<sequence>FYSQEDMQKISSAGFQYVLYHVTYFRDLRIYIRSLTDIESVQAVTYGIALPETYQSEPLKAMLAAQGI</sequence>
<feature type="non-terminal residue" evidence="1">
    <location>
        <position position="1"/>
    </location>
</feature>
<protein>
    <submittedName>
        <fullName evidence="1">Uncharacterized protein</fullName>
    </submittedName>
</protein>
<dbReference type="EMBL" id="DXDD01000065">
    <property type="protein sequence ID" value="HIY60037.1"/>
    <property type="molecule type" value="Genomic_DNA"/>
</dbReference>
<organism evidence="1 2">
    <name type="scientific">Candidatus Eisenbergiella pullistercoris</name>
    <dbReference type="NCBI Taxonomy" id="2838555"/>
    <lineage>
        <taxon>Bacteria</taxon>
        <taxon>Bacillati</taxon>
        <taxon>Bacillota</taxon>
        <taxon>Clostridia</taxon>
        <taxon>Lachnospirales</taxon>
        <taxon>Lachnospiraceae</taxon>
        <taxon>Eisenbergiella</taxon>
    </lineage>
</organism>
<evidence type="ECO:0000313" key="1">
    <source>
        <dbReference type="EMBL" id="HIY60037.1"/>
    </source>
</evidence>
<evidence type="ECO:0000313" key="2">
    <source>
        <dbReference type="Proteomes" id="UP000824007"/>
    </source>
</evidence>
<reference evidence="1" key="1">
    <citation type="journal article" date="2021" name="PeerJ">
        <title>Extensive microbial diversity within the chicken gut microbiome revealed by metagenomics and culture.</title>
        <authorList>
            <person name="Gilroy R."/>
            <person name="Ravi A."/>
            <person name="Getino M."/>
            <person name="Pursley I."/>
            <person name="Horton D.L."/>
            <person name="Alikhan N.F."/>
            <person name="Baker D."/>
            <person name="Gharbi K."/>
            <person name="Hall N."/>
            <person name="Watson M."/>
            <person name="Adriaenssens E.M."/>
            <person name="Foster-Nyarko E."/>
            <person name="Jarju S."/>
            <person name="Secka A."/>
            <person name="Antonio M."/>
            <person name="Oren A."/>
            <person name="Chaudhuri R.R."/>
            <person name="La Ragione R."/>
            <person name="Hildebrand F."/>
            <person name="Pallen M.J."/>
        </authorList>
    </citation>
    <scope>NUCLEOTIDE SEQUENCE</scope>
    <source>
        <strain evidence="1">ChiSxjej3B15-24422</strain>
    </source>
</reference>
<name>A0A9D2C5A2_9FIRM</name>
<gene>
    <name evidence="1" type="ORF">H9831_05065</name>
</gene>
<reference evidence="1" key="2">
    <citation type="submission" date="2021-04" db="EMBL/GenBank/DDBJ databases">
        <authorList>
            <person name="Gilroy R."/>
        </authorList>
    </citation>
    <scope>NUCLEOTIDE SEQUENCE</scope>
    <source>
        <strain evidence="1">ChiSxjej3B15-24422</strain>
    </source>
</reference>
<accession>A0A9D2C5A2</accession>
<proteinExistence type="predicted"/>
<comment type="caution">
    <text evidence="1">The sequence shown here is derived from an EMBL/GenBank/DDBJ whole genome shotgun (WGS) entry which is preliminary data.</text>
</comment>